<gene>
    <name evidence="1" type="ORF">DFH07DRAFT_707225</name>
</gene>
<dbReference type="EMBL" id="JARJLG010000046">
    <property type="protein sequence ID" value="KAJ7761172.1"/>
    <property type="molecule type" value="Genomic_DNA"/>
</dbReference>
<protein>
    <recommendedName>
        <fullName evidence="3">ATP-dependent DNA helicase PIF1</fullName>
    </recommendedName>
</protein>
<name>A0AAD7JDP9_9AGAR</name>
<feature type="non-terminal residue" evidence="1">
    <location>
        <position position="61"/>
    </location>
</feature>
<sequence>ARTQTPVRLTWAVTIHKSQELMLPKISLGKKEFAVGLTFVRLSRVKALTDIMFVGQFDYSR</sequence>
<dbReference type="Proteomes" id="UP001215280">
    <property type="component" value="Unassembled WGS sequence"/>
</dbReference>
<proteinExistence type="predicted"/>
<dbReference type="AlphaFoldDB" id="A0AAD7JDP9"/>
<evidence type="ECO:0008006" key="3">
    <source>
        <dbReference type="Google" id="ProtNLM"/>
    </source>
</evidence>
<organism evidence="1 2">
    <name type="scientific">Mycena maculata</name>
    <dbReference type="NCBI Taxonomy" id="230809"/>
    <lineage>
        <taxon>Eukaryota</taxon>
        <taxon>Fungi</taxon>
        <taxon>Dikarya</taxon>
        <taxon>Basidiomycota</taxon>
        <taxon>Agaricomycotina</taxon>
        <taxon>Agaricomycetes</taxon>
        <taxon>Agaricomycetidae</taxon>
        <taxon>Agaricales</taxon>
        <taxon>Marasmiineae</taxon>
        <taxon>Mycenaceae</taxon>
        <taxon>Mycena</taxon>
    </lineage>
</organism>
<evidence type="ECO:0000313" key="1">
    <source>
        <dbReference type="EMBL" id="KAJ7761172.1"/>
    </source>
</evidence>
<accession>A0AAD7JDP9</accession>
<keyword evidence="2" id="KW-1185">Reference proteome</keyword>
<feature type="non-terminal residue" evidence="1">
    <location>
        <position position="1"/>
    </location>
</feature>
<evidence type="ECO:0000313" key="2">
    <source>
        <dbReference type="Proteomes" id="UP001215280"/>
    </source>
</evidence>
<reference evidence="1" key="1">
    <citation type="submission" date="2023-03" db="EMBL/GenBank/DDBJ databases">
        <title>Massive genome expansion in bonnet fungi (Mycena s.s.) driven by repeated elements and novel gene families across ecological guilds.</title>
        <authorList>
            <consortium name="Lawrence Berkeley National Laboratory"/>
            <person name="Harder C.B."/>
            <person name="Miyauchi S."/>
            <person name="Viragh M."/>
            <person name="Kuo A."/>
            <person name="Thoen E."/>
            <person name="Andreopoulos B."/>
            <person name="Lu D."/>
            <person name="Skrede I."/>
            <person name="Drula E."/>
            <person name="Henrissat B."/>
            <person name="Morin E."/>
            <person name="Kohler A."/>
            <person name="Barry K."/>
            <person name="LaButti K."/>
            <person name="Morin E."/>
            <person name="Salamov A."/>
            <person name="Lipzen A."/>
            <person name="Mereny Z."/>
            <person name="Hegedus B."/>
            <person name="Baldrian P."/>
            <person name="Stursova M."/>
            <person name="Weitz H."/>
            <person name="Taylor A."/>
            <person name="Grigoriev I.V."/>
            <person name="Nagy L.G."/>
            <person name="Martin F."/>
            <person name="Kauserud H."/>
        </authorList>
    </citation>
    <scope>NUCLEOTIDE SEQUENCE</scope>
    <source>
        <strain evidence="1">CBHHK188m</strain>
    </source>
</reference>
<comment type="caution">
    <text evidence="1">The sequence shown here is derived from an EMBL/GenBank/DDBJ whole genome shotgun (WGS) entry which is preliminary data.</text>
</comment>